<dbReference type="Gene3D" id="3.40.50.720">
    <property type="entry name" value="NAD(P)-binding Rossmann-like Domain"/>
    <property type="match status" value="1"/>
</dbReference>
<evidence type="ECO:0000256" key="4">
    <source>
        <dbReference type="RuleBase" id="RU000363"/>
    </source>
</evidence>
<protein>
    <submittedName>
        <fullName evidence="6">NAD(P)-dependent dehydrogenase (Short-subunit alcohol dehydrogenase family)</fullName>
    </submittedName>
</protein>
<dbReference type="SUPFAM" id="SSF51735">
    <property type="entry name" value="NAD(P)-binding Rossmann-fold domains"/>
    <property type="match status" value="1"/>
</dbReference>
<dbReference type="SMART" id="SM00822">
    <property type="entry name" value="PKS_KR"/>
    <property type="match status" value="1"/>
</dbReference>
<keyword evidence="3" id="KW-0560">Oxidoreductase</keyword>
<comment type="similarity">
    <text evidence="1 4">Belongs to the short-chain dehydrogenases/reductases (SDR) family.</text>
</comment>
<dbReference type="InterPro" id="IPR002347">
    <property type="entry name" value="SDR_fam"/>
</dbReference>
<evidence type="ECO:0000256" key="3">
    <source>
        <dbReference type="ARBA" id="ARBA00023002"/>
    </source>
</evidence>
<evidence type="ECO:0000259" key="5">
    <source>
        <dbReference type="SMART" id="SM00822"/>
    </source>
</evidence>
<comment type="caution">
    <text evidence="6">The sequence shown here is derived from an EMBL/GenBank/DDBJ whole genome shotgun (WGS) entry which is preliminary data.</text>
</comment>
<evidence type="ECO:0000313" key="6">
    <source>
        <dbReference type="EMBL" id="MBB4632676.1"/>
    </source>
</evidence>
<reference evidence="6 7" key="1">
    <citation type="submission" date="2020-08" db="EMBL/GenBank/DDBJ databases">
        <title>Genomic Encyclopedia of Type Strains, Phase IV (KMG-IV): sequencing the most valuable type-strain genomes for metagenomic binning, comparative biology and taxonomic classification.</title>
        <authorList>
            <person name="Goeker M."/>
        </authorList>
    </citation>
    <scope>NUCLEOTIDE SEQUENCE [LARGE SCALE GENOMIC DNA]</scope>
    <source>
        <strain evidence="6 7">DSM 17328</strain>
    </source>
</reference>
<dbReference type="Proteomes" id="UP000566324">
    <property type="component" value="Unassembled WGS sequence"/>
</dbReference>
<evidence type="ECO:0000256" key="1">
    <source>
        <dbReference type="ARBA" id="ARBA00006484"/>
    </source>
</evidence>
<dbReference type="GO" id="GO:0016491">
    <property type="term" value="F:oxidoreductase activity"/>
    <property type="evidence" value="ECO:0007669"/>
    <property type="project" value="UniProtKB-KW"/>
</dbReference>
<evidence type="ECO:0000313" key="7">
    <source>
        <dbReference type="Proteomes" id="UP000566324"/>
    </source>
</evidence>
<organism evidence="6 7">
    <name type="scientific">Sphingosinicella soli</name>
    <dbReference type="NCBI Taxonomy" id="333708"/>
    <lineage>
        <taxon>Bacteria</taxon>
        <taxon>Pseudomonadati</taxon>
        <taxon>Pseudomonadota</taxon>
        <taxon>Alphaproteobacteria</taxon>
        <taxon>Sphingomonadales</taxon>
        <taxon>Sphingosinicellaceae</taxon>
        <taxon>Sphingosinicella</taxon>
    </lineage>
</organism>
<dbReference type="CDD" id="cd05233">
    <property type="entry name" value="SDR_c"/>
    <property type="match status" value="1"/>
</dbReference>
<accession>A0A7W7F6U2</accession>
<gene>
    <name evidence="6" type="ORF">GGQ98_002303</name>
</gene>
<dbReference type="PANTHER" id="PTHR43391:SF14">
    <property type="entry name" value="DEHYDROGENASE_REDUCTASE SDR FAMILY PROTEIN 7-LIKE"/>
    <property type="match status" value="1"/>
</dbReference>
<dbReference type="PANTHER" id="PTHR43391">
    <property type="entry name" value="RETINOL DEHYDROGENASE-RELATED"/>
    <property type="match status" value="1"/>
</dbReference>
<evidence type="ECO:0000256" key="2">
    <source>
        <dbReference type="ARBA" id="ARBA00022857"/>
    </source>
</evidence>
<dbReference type="InterPro" id="IPR020904">
    <property type="entry name" value="Sc_DH/Rdtase_CS"/>
</dbReference>
<dbReference type="EMBL" id="JACHNZ010000025">
    <property type="protein sequence ID" value="MBB4632676.1"/>
    <property type="molecule type" value="Genomic_DNA"/>
</dbReference>
<sequence length="257" mass="27584">MNSAANEKVVVVTGGSRNIGLAAAHALASRGYRLAILGRGLEALNEAAAGLGGETLPVSVDITDHDALNAAFDDIVEHFGRIDGLVNNAGIAHLGKTEALDPKQVIEQVNLNFLATVFACKAVIPHLCKQGGGRIVNVSSAASKFEVFSHLGIYGATKAAVDRFTDELRREMYPENIGVTCFIPGDTQTSFGFGWDPRLAKEAYDVWLDSGKYFQRAMDVEVVGESIARCFDLPPGAAYDTIVLRPFGQFPKEMLPE</sequence>
<dbReference type="Pfam" id="PF00106">
    <property type="entry name" value="adh_short"/>
    <property type="match status" value="1"/>
</dbReference>
<name>A0A7W7F6U2_9SPHN</name>
<dbReference type="PROSITE" id="PS00061">
    <property type="entry name" value="ADH_SHORT"/>
    <property type="match status" value="1"/>
</dbReference>
<proteinExistence type="inferred from homology"/>
<dbReference type="InterPro" id="IPR057326">
    <property type="entry name" value="KR_dom"/>
</dbReference>
<keyword evidence="7" id="KW-1185">Reference proteome</keyword>
<dbReference type="AlphaFoldDB" id="A0A7W7F6U2"/>
<dbReference type="PRINTS" id="PR00081">
    <property type="entry name" value="GDHRDH"/>
</dbReference>
<feature type="domain" description="Ketoreductase" evidence="5">
    <location>
        <begin position="8"/>
        <end position="180"/>
    </location>
</feature>
<dbReference type="RefSeq" id="WP_184069593.1">
    <property type="nucleotide sequence ID" value="NZ_JACHNZ010000025.1"/>
</dbReference>
<keyword evidence="2" id="KW-0521">NADP</keyword>
<dbReference type="PRINTS" id="PR00080">
    <property type="entry name" value="SDRFAMILY"/>
</dbReference>
<dbReference type="InterPro" id="IPR036291">
    <property type="entry name" value="NAD(P)-bd_dom_sf"/>
</dbReference>